<proteinExistence type="predicted"/>
<reference evidence="1" key="1">
    <citation type="submission" date="2009-09" db="EMBL/GenBank/DDBJ databases">
        <authorList>
            <person name="Weinstock G."/>
            <person name="Sodergren E."/>
            <person name="Clifton S."/>
            <person name="Fulton L."/>
            <person name="Fulton B."/>
            <person name="Courtney L."/>
            <person name="Fronick C."/>
            <person name="Harrison M."/>
            <person name="Strong C."/>
            <person name="Farmer C."/>
            <person name="Delahaunty K."/>
            <person name="Markovic C."/>
            <person name="Hall O."/>
            <person name="Minx P."/>
            <person name="Tomlinson C."/>
            <person name="Mitreva M."/>
            <person name="Nelson J."/>
            <person name="Hou S."/>
            <person name="Wollam A."/>
            <person name="Pepin K.H."/>
            <person name="Johnson M."/>
            <person name="Bhonagiri V."/>
            <person name="Nash W.E."/>
            <person name="Warren W."/>
            <person name="Chinwalla A."/>
            <person name="Mardis E.R."/>
            <person name="Wilson R.K."/>
        </authorList>
    </citation>
    <scope>NUCLEOTIDE SEQUENCE [LARGE SCALE GENOMIC DNA]</scope>
    <source>
        <strain evidence="1">ATCC 51259</strain>
    </source>
</reference>
<dbReference type="EMBL" id="ACIJ02000018">
    <property type="protein sequence ID" value="EEX71971.1"/>
    <property type="molecule type" value="Genomic_DNA"/>
</dbReference>
<evidence type="ECO:0000313" key="1">
    <source>
        <dbReference type="EMBL" id="EEX71971.1"/>
    </source>
</evidence>
<gene>
    <name evidence="1" type="ORF">GCWU000325_01514</name>
</gene>
<keyword evidence="2" id="KW-1185">Reference proteome</keyword>
<dbReference type="HOGENOM" id="CLU_3274770_0_0_10"/>
<name>C9LH13_9BACT</name>
<sequence length="41" mass="4643">MRVANAPDFLWSGKVLIGRTLTPIFYKYIARTNIFNLSGTP</sequence>
<protein>
    <submittedName>
        <fullName evidence="1">Uncharacterized protein</fullName>
    </submittedName>
</protein>
<dbReference type="STRING" id="626522.GCWU000325_01514"/>
<evidence type="ECO:0000313" key="2">
    <source>
        <dbReference type="Proteomes" id="UP000003460"/>
    </source>
</evidence>
<comment type="caution">
    <text evidence="1">The sequence shown here is derived from an EMBL/GenBank/DDBJ whole genome shotgun (WGS) entry which is preliminary data.</text>
</comment>
<accession>C9LH13</accession>
<organism evidence="1 2">
    <name type="scientific">Alloprevotella tannerae ATCC 51259</name>
    <dbReference type="NCBI Taxonomy" id="626522"/>
    <lineage>
        <taxon>Bacteria</taxon>
        <taxon>Pseudomonadati</taxon>
        <taxon>Bacteroidota</taxon>
        <taxon>Bacteroidia</taxon>
        <taxon>Bacteroidales</taxon>
        <taxon>Prevotellaceae</taxon>
        <taxon>Alloprevotella</taxon>
    </lineage>
</organism>
<dbReference type="AlphaFoldDB" id="C9LH13"/>
<dbReference type="Proteomes" id="UP000003460">
    <property type="component" value="Unassembled WGS sequence"/>
</dbReference>